<dbReference type="STRING" id="44575.SAMN05216419_101540"/>
<dbReference type="REBASE" id="193591">
    <property type="entry name" value="Ncr49181MrrP"/>
</dbReference>
<dbReference type="GO" id="GO:0015666">
    <property type="term" value="F:restriction endodeoxyribonuclease activity"/>
    <property type="evidence" value="ECO:0007669"/>
    <property type="project" value="TreeGrafter"/>
</dbReference>
<protein>
    <submittedName>
        <fullName evidence="3">Restriction system protein</fullName>
    </submittedName>
</protein>
<dbReference type="Pfam" id="PF04471">
    <property type="entry name" value="Mrr_cat"/>
    <property type="match status" value="1"/>
</dbReference>
<reference evidence="3 4" key="1">
    <citation type="submission" date="2016-12" db="EMBL/GenBank/DDBJ databases">
        <authorList>
            <person name="Song W.-J."/>
            <person name="Kurnit D.M."/>
        </authorList>
    </citation>
    <scope>NUCLEOTIDE SEQUENCE [LARGE SCALE GENOMIC DNA]</scope>
    <source>
        <strain evidence="3 4">ATCC 49181</strain>
    </source>
</reference>
<dbReference type="GO" id="GO:0009307">
    <property type="term" value="P:DNA restriction-modification system"/>
    <property type="evidence" value="ECO:0007669"/>
    <property type="project" value="InterPro"/>
</dbReference>
<accession>A0A1N6H3A2</accession>
<feature type="domain" description="Restriction endonuclease type IV Mrr" evidence="1">
    <location>
        <begin position="155"/>
        <end position="274"/>
    </location>
</feature>
<feature type="domain" description="Restriction system protein Mrr-like N-terminal" evidence="2">
    <location>
        <begin position="7"/>
        <end position="91"/>
    </location>
</feature>
<dbReference type="PANTHER" id="PTHR30015:SF7">
    <property type="entry name" value="TYPE IV METHYL-DIRECTED RESTRICTION ENZYME ECOKMRR"/>
    <property type="match status" value="1"/>
</dbReference>
<gene>
    <name evidence="3" type="ORF">SAMN02743940_0997</name>
</gene>
<dbReference type="Proteomes" id="UP000185062">
    <property type="component" value="Unassembled WGS sequence"/>
</dbReference>
<evidence type="ECO:0000259" key="1">
    <source>
        <dbReference type="Pfam" id="PF04471"/>
    </source>
</evidence>
<evidence type="ECO:0000313" key="3">
    <source>
        <dbReference type="EMBL" id="SIO14273.1"/>
    </source>
</evidence>
<name>A0A1N6H3A2_9PROT</name>
<dbReference type="GO" id="GO:0003677">
    <property type="term" value="F:DNA binding"/>
    <property type="evidence" value="ECO:0007669"/>
    <property type="project" value="InterPro"/>
</dbReference>
<dbReference type="EMBL" id="FSRO01000001">
    <property type="protein sequence ID" value="SIO14273.1"/>
    <property type="molecule type" value="Genomic_DNA"/>
</dbReference>
<dbReference type="InterPro" id="IPR011335">
    <property type="entry name" value="Restrct_endonuc-II-like"/>
</dbReference>
<dbReference type="Gene3D" id="3.40.1350.10">
    <property type="match status" value="1"/>
</dbReference>
<dbReference type="PANTHER" id="PTHR30015">
    <property type="entry name" value="MRR RESTRICTION SYSTEM PROTEIN"/>
    <property type="match status" value="1"/>
</dbReference>
<dbReference type="InterPro" id="IPR007560">
    <property type="entry name" value="Restrct_endonuc_IV_Mrr"/>
</dbReference>
<evidence type="ECO:0000313" key="4">
    <source>
        <dbReference type="Proteomes" id="UP000185062"/>
    </source>
</evidence>
<keyword evidence="4" id="KW-1185">Reference proteome</keyword>
<dbReference type="InterPro" id="IPR052906">
    <property type="entry name" value="Type_IV_Methyl-Rstrct_Enzyme"/>
</dbReference>
<dbReference type="InterPro" id="IPR011856">
    <property type="entry name" value="tRNA_endonuc-like_dom_sf"/>
</dbReference>
<dbReference type="AlphaFoldDB" id="A0A1N6H3A2"/>
<proteinExistence type="predicted"/>
<dbReference type="RefSeq" id="WP_028461406.1">
    <property type="nucleotide sequence ID" value="NZ_FSRO01000001.1"/>
</dbReference>
<dbReference type="SUPFAM" id="SSF52980">
    <property type="entry name" value="Restriction endonuclease-like"/>
    <property type="match status" value="1"/>
</dbReference>
<dbReference type="InterPro" id="IPR025745">
    <property type="entry name" value="Mrr-like_N_dom"/>
</dbReference>
<dbReference type="eggNOG" id="COG1715">
    <property type="taxonomic scope" value="Bacteria"/>
</dbReference>
<evidence type="ECO:0000259" key="2">
    <source>
        <dbReference type="Pfam" id="PF14338"/>
    </source>
</evidence>
<dbReference type="Pfam" id="PF14338">
    <property type="entry name" value="Mrr_N"/>
    <property type="match status" value="1"/>
</dbReference>
<sequence>MTIPKHDEIRIPALSLLSERGQLKLSEFEAPLAECFGLSQDEVHEEYESGNGKIFYDRISWALSYMNMAGLLNKPKRGIYKISPLGIEKLASPENLNNFIAAEVAKKQKNKPAKIITQLIINDESLTPQEELYASAKKIRESRYQEIIDTILSKTPREFEKLVVSLLQKMGYGGEIKHSGVVASYTNDRGIDGTIKEDVLGLGRIHIQAKRYSQLNSVGREEIQKFVGALAVAKSNKGVFITTSSFSQGAVTYAESLNGATTLILIDGQQLAEYIYDYGVGLQIEQTIEIKKLDSEFWDSMENNQVKSDIYQGS</sequence>
<organism evidence="3 4">
    <name type="scientific">Nitrosomonas cryotolerans ATCC 49181</name>
    <dbReference type="NCBI Taxonomy" id="1131553"/>
    <lineage>
        <taxon>Bacteria</taxon>
        <taxon>Pseudomonadati</taxon>
        <taxon>Pseudomonadota</taxon>
        <taxon>Betaproteobacteria</taxon>
        <taxon>Nitrosomonadales</taxon>
        <taxon>Nitrosomonadaceae</taxon>
        <taxon>Nitrosomonas</taxon>
    </lineage>
</organism>